<evidence type="ECO:0000313" key="7">
    <source>
        <dbReference type="EMBL" id="SEJ15121.1"/>
    </source>
</evidence>
<organism evidence="7 8">
    <name type="scientific">Halohasta litchfieldiae</name>
    <dbReference type="NCBI Taxonomy" id="1073996"/>
    <lineage>
        <taxon>Archaea</taxon>
        <taxon>Methanobacteriati</taxon>
        <taxon>Methanobacteriota</taxon>
        <taxon>Stenosarchaea group</taxon>
        <taxon>Halobacteria</taxon>
        <taxon>Halobacteriales</taxon>
        <taxon>Haloferacaceae</taxon>
        <taxon>Halohasta</taxon>
    </lineage>
</organism>
<keyword evidence="4 7" id="KW-0418">Kinase</keyword>
<dbReference type="PANTHER" id="PTHR46566">
    <property type="entry name" value="1-PHOSPHOFRUCTOKINASE-RELATED"/>
    <property type="match status" value="1"/>
</dbReference>
<sequence>MILTVTLNPAVDHTIQVESLPAPDTVARTDTAQFDAGGKGINVSQNLSALGAETLATGLVGDFLGDYITRALRAEGLDFEFVDIDGQTRLNTTILDSENEVEYKINHTGPTVDAGAIAAVIEILIEHDPSMVLVAGSLPPGLDSHAIDRIAEAGPWETVADVGGERLAQLDADYALCKPNRPELEAATGQSIDSLDDCIAAAHQLRSTGFDRVVTSLGSEGALLVGADETLHAEALAVDVVDTVGAGDAMVSGVLLELARGNDARRALQRGVAVASRMVTVPGTKLPAVDDLDDLTAQVEITTYEQ</sequence>
<evidence type="ECO:0000313" key="8">
    <source>
        <dbReference type="Proteomes" id="UP000198888"/>
    </source>
</evidence>
<name>A0A1H6WDM5_9EURY</name>
<gene>
    <name evidence="7" type="ORF">SAMN05444271_12524</name>
</gene>
<evidence type="ECO:0000256" key="2">
    <source>
        <dbReference type="ARBA" id="ARBA00022679"/>
    </source>
</evidence>
<evidence type="ECO:0000256" key="3">
    <source>
        <dbReference type="ARBA" id="ARBA00022741"/>
    </source>
</evidence>
<dbReference type="InterPro" id="IPR002173">
    <property type="entry name" value="Carboh/pur_kinase_PfkB_CS"/>
</dbReference>
<dbReference type="GO" id="GO:0008443">
    <property type="term" value="F:phosphofructokinase activity"/>
    <property type="evidence" value="ECO:0007669"/>
    <property type="project" value="TreeGrafter"/>
</dbReference>
<dbReference type="PROSITE" id="PS00584">
    <property type="entry name" value="PFKB_KINASES_2"/>
    <property type="match status" value="1"/>
</dbReference>
<evidence type="ECO:0000256" key="4">
    <source>
        <dbReference type="ARBA" id="ARBA00022777"/>
    </source>
</evidence>
<dbReference type="CDD" id="cd01164">
    <property type="entry name" value="FruK_PfkB_like"/>
    <property type="match status" value="1"/>
</dbReference>
<evidence type="ECO:0000256" key="5">
    <source>
        <dbReference type="ARBA" id="ARBA00022840"/>
    </source>
</evidence>
<protein>
    <submittedName>
        <fullName evidence="7">Fructose-1-phosphate kinase</fullName>
    </submittedName>
</protein>
<dbReference type="InterPro" id="IPR011611">
    <property type="entry name" value="PfkB_dom"/>
</dbReference>
<dbReference type="OrthoDB" id="199813at2157"/>
<dbReference type="GO" id="GO:0005829">
    <property type="term" value="C:cytosol"/>
    <property type="evidence" value="ECO:0007669"/>
    <property type="project" value="TreeGrafter"/>
</dbReference>
<comment type="similarity">
    <text evidence="1">Belongs to the carbohydrate kinase PfkB family.</text>
</comment>
<keyword evidence="2" id="KW-0808">Transferase</keyword>
<dbReference type="InterPro" id="IPR017583">
    <property type="entry name" value="Tagatose/fructose_Pkinase"/>
</dbReference>
<dbReference type="EMBL" id="FNYR01000025">
    <property type="protein sequence ID" value="SEJ15121.1"/>
    <property type="molecule type" value="Genomic_DNA"/>
</dbReference>
<dbReference type="GO" id="GO:0005524">
    <property type="term" value="F:ATP binding"/>
    <property type="evidence" value="ECO:0007669"/>
    <property type="project" value="UniProtKB-KW"/>
</dbReference>
<accession>A0A1H6WDM5</accession>
<dbReference type="SUPFAM" id="SSF53613">
    <property type="entry name" value="Ribokinase-like"/>
    <property type="match status" value="1"/>
</dbReference>
<accession>A0A2H4Q0B2</accession>
<keyword evidence="8" id="KW-1185">Reference proteome</keyword>
<dbReference type="PANTHER" id="PTHR46566:SF2">
    <property type="entry name" value="ATP-DEPENDENT 6-PHOSPHOFRUCTOKINASE ISOZYME 2"/>
    <property type="match status" value="1"/>
</dbReference>
<keyword evidence="3" id="KW-0547">Nucleotide-binding</keyword>
<reference evidence="7 8" key="1">
    <citation type="submission" date="2016-10" db="EMBL/GenBank/DDBJ databases">
        <authorList>
            <person name="de Groot N.N."/>
        </authorList>
    </citation>
    <scope>NUCLEOTIDE SEQUENCE [LARGE SCALE GENOMIC DNA]</scope>
    <source>
        <strain evidence="7 8">DSM 22187</strain>
    </source>
</reference>
<keyword evidence="5" id="KW-0067">ATP-binding</keyword>
<proteinExistence type="inferred from homology"/>
<dbReference type="Pfam" id="PF00294">
    <property type="entry name" value="PfkB"/>
    <property type="match status" value="1"/>
</dbReference>
<dbReference type="PIRSF" id="PIRSF000535">
    <property type="entry name" value="1PFK/6PFK/LacC"/>
    <property type="match status" value="1"/>
</dbReference>
<dbReference type="RefSeq" id="WP_089673333.1">
    <property type="nucleotide sequence ID" value="NZ_CP024845.1"/>
</dbReference>
<dbReference type="KEGG" id="hae:halTADL_1005"/>
<dbReference type="InterPro" id="IPR054902">
    <property type="entry name" value="pfkB_Halo"/>
</dbReference>
<dbReference type="AlphaFoldDB" id="A0A1H6WDM5"/>
<feature type="domain" description="Carbohydrate kinase PfkB" evidence="6">
    <location>
        <begin position="8"/>
        <end position="287"/>
    </location>
</feature>
<dbReference type="InterPro" id="IPR029056">
    <property type="entry name" value="Ribokinase-like"/>
</dbReference>
<evidence type="ECO:0000256" key="1">
    <source>
        <dbReference type="ARBA" id="ARBA00010688"/>
    </source>
</evidence>
<evidence type="ECO:0000259" key="6">
    <source>
        <dbReference type="Pfam" id="PF00294"/>
    </source>
</evidence>
<dbReference type="Proteomes" id="UP000198888">
    <property type="component" value="Unassembled WGS sequence"/>
</dbReference>
<dbReference type="NCBIfam" id="NF041320">
    <property type="entry name" value="pfkB_Halo"/>
    <property type="match status" value="1"/>
</dbReference>
<dbReference type="PROSITE" id="PS00583">
    <property type="entry name" value="PFKB_KINASES_1"/>
    <property type="match status" value="1"/>
</dbReference>
<dbReference type="NCBIfam" id="TIGR03168">
    <property type="entry name" value="1-PFK"/>
    <property type="match status" value="1"/>
</dbReference>
<dbReference type="GeneID" id="35001819"/>
<dbReference type="Gene3D" id="3.40.1190.20">
    <property type="match status" value="1"/>
</dbReference>
<dbReference type="STRING" id="1073996.SAMN05444271_12524"/>